<name>A0A167WJX2_9AGAM</name>
<sequence length="89" mass="9970">MSFVRYHPLQICPRSSSRCTTRRPFQSSRGSSSTGGDAAWHRSSVIAFDNVDKLLGGGLGGRFFILPPYVLIHPRRPFLLSLPYLYQAT</sequence>
<dbReference type="EMBL" id="KV417801">
    <property type="protein sequence ID" value="KZP06182.1"/>
    <property type="molecule type" value="Genomic_DNA"/>
</dbReference>
<gene>
    <name evidence="2" type="ORF">FIBSPDRAFT_329979</name>
</gene>
<evidence type="ECO:0000313" key="3">
    <source>
        <dbReference type="Proteomes" id="UP000076532"/>
    </source>
</evidence>
<dbReference type="AlphaFoldDB" id="A0A167WJX2"/>
<accession>A0A167WJX2</accession>
<dbReference type="Proteomes" id="UP000076532">
    <property type="component" value="Unassembled WGS sequence"/>
</dbReference>
<evidence type="ECO:0000256" key="1">
    <source>
        <dbReference type="SAM" id="MobiDB-lite"/>
    </source>
</evidence>
<feature type="compositionally biased region" description="Polar residues" evidence="1">
    <location>
        <begin position="25"/>
        <end position="35"/>
    </location>
</feature>
<feature type="compositionally biased region" description="Low complexity" evidence="1">
    <location>
        <begin position="15"/>
        <end position="24"/>
    </location>
</feature>
<protein>
    <submittedName>
        <fullName evidence="2">Uncharacterized protein</fullName>
    </submittedName>
</protein>
<organism evidence="2 3">
    <name type="scientific">Athelia psychrophila</name>
    <dbReference type="NCBI Taxonomy" id="1759441"/>
    <lineage>
        <taxon>Eukaryota</taxon>
        <taxon>Fungi</taxon>
        <taxon>Dikarya</taxon>
        <taxon>Basidiomycota</taxon>
        <taxon>Agaricomycotina</taxon>
        <taxon>Agaricomycetes</taxon>
        <taxon>Agaricomycetidae</taxon>
        <taxon>Atheliales</taxon>
        <taxon>Atheliaceae</taxon>
        <taxon>Athelia</taxon>
    </lineage>
</organism>
<reference evidence="2 3" key="1">
    <citation type="journal article" date="2016" name="Mol. Biol. Evol.">
        <title>Comparative Genomics of Early-Diverging Mushroom-Forming Fungi Provides Insights into the Origins of Lignocellulose Decay Capabilities.</title>
        <authorList>
            <person name="Nagy L.G."/>
            <person name="Riley R."/>
            <person name="Tritt A."/>
            <person name="Adam C."/>
            <person name="Daum C."/>
            <person name="Floudas D."/>
            <person name="Sun H."/>
            <person name="Yadav J.S."/>
            <person name="Pangilinan J."/>
            <person name="Larsson K.H."/>
            <person name="Matsuura K."/>
            <person name="Barry K."/>
            <person name="Labutti K."/>
            <person name="Kuo R."/>
            <person name="Ohm R.A."/>
            <person name="Bhattacharya S.S."/>
            <person name="Shirouzu T."/>
            <person name="Yoshinaga Y."/>
            <person name="Martin F.M."/>
            <person name="Grigoriev I.V."/>
            <person name="Hibbett D.S."/>
        </authorList>
    </citation>
    <scope>NUCLEOTIDE SEQUENCE [LARGE SCALE GENOMIC DNA]</scope>
    <source>
        <strain evidence="2 3">CBS 109695</strain>
    </source>
</reference>
<feature type="region of interest" description="Disordered" evidence="1">
    <location>
        <begin position="15"/>
        <end position="38"/>
    </location>
</feature>
<proteinExistence type="predicted"/>
<keyword evidence="3" id="KW-1185">Reference proteome</keyword>
<evidence type="ECO:0000313" key="2">
    <source>
        <dbReference type="EMBL" id="KZP06182.1"/>
    </source>
</evidence>